<organism evidence="1">
    <name type="scientific">Utricularia reniformis</name>
    <dbReference type="NCBI Taxonomy" id="192314"/>
    <lineage>
        <taxon>Eukaryota</taxon>
        <taxon>Viridiplantae</taxon>
        <taxon>Streptophyta</taxon>
        <taxon>Embryophyta</taxon>
        <taxon>Tracheophyta</taxon>
        <taxon>Spermatophyta</taxon>
        <taxon>Magnoliopsida</taxon>
        <taxon>eudicotyledons</taxon>
        <taxon>Gunneridae</taxon>
        <taxon>Pentapetalae</taxon>
        <taxon>asterids</taxon>
        <taxon>lamiids</taxon>
        <taxon>Lamiales</taxon>
        <taxon>Lentibulariaceae</taxon>
        <taxon>Utricularia</taxon>
    </lineage>
</organism>
<proteinExistence type="predicted"/>
<keyword evidence="1" id="KW-0496">Mitochondrion</keyword>
<evidence type="ECO:0000313" key="1">
    <source>
        <dbReference type="EMBL" id="ART31435.1"/>
    </source>
</evidence>
<geneLocation type="mitochondrion" evidence="1"/>
<dbReference type="AlphaFoldDB" id="A0A1Y0B1V6"/>
<dbReference type="EMBL" id="KY774314">
    <property type="protein sequence ID" value="ART31435.1"/>
    <property type="molecule type" value="Genomic_DNA"/>
</dbReference>
<protein>
    <submittedName>
        <fullName evidence="1">Uncharacterized protein</fullName>
    </submittedName>
</protein>
<name>A0A1Y0B1V6_9LAMI</name>
<accession>A0A1Y0B1V6</accession>
<reference evidence="1" key="1">
    <citation type="submission" date="2017-03" db="EMBL/GenBank/DDBJ databases">
        <title>The mitochondrial genome of the carnivorous plant Utricularia reniformis (Lentibulariaceae): structure, comparative analysis and evolutionary landmarks.</title>
        <authorList>
            <person name="Silva S.R."/>
            <person name="Alvarenga D.O."/>
            <person name="Michael T.P."/>
            <person name="Miranda V.F.O."/>
            <person name="Varani A.M."/>
        </authorList>
    </citation>
    <scope>NUCLEOTIDE SEQUENCE</scope>
</reference>
<gene>
    <name evidence="1" type="ORF">AEK19_MT1222</name>
</gene>
<sequence>MYCIGRVLNPNEKINSHSDGRIHSNSPKNNLKCRGLQRQLTLPLFDIFPL</sequence>